<protein>
    <submittedName>
        <fullName evidence="2">Uncharacterized protein</fullName>
    </submittedName>
</protein>
<evidence type="ECO:0000313" key="1">
    <source>
        <dbReference type="Proteomes" id="UP000887540"/>
    </source>
</evidence>
<organism evidence="1 2">
    <name type="scientific">Acrobeloides nanus</name>
    <dbReference type="NCBI Taxonomy" id="290746"/>
    <lineage>
        <taxon>Eukaryota</taxon>
        <taxon>Metazoa</taxon>
        <taxon>Ecdysozoa</taxon>
        <taxon>Nematoda</taxon>
        <taxon>Chromadorea</taxon>
        <taxon>Rhabditida</taxon>
        <taxon>Tylenchina</taxon>
        <taxon>Cephalobomorpha</taxon>
        <taxon>Cephaloboidea</taxon>
        <taxon>Cephalobidae</taxon>
        <taxon>Acrobeloides</taxon>
    </lineage>
</organism>
<name>A0A914ELD5_9BILA</name>
<accession>A0A914ELD5</accession>
<evidence type="ECO:0000313" key="2">
    <source>
        <dbReference type="WBParaSite" id="ACRNAN_scaffold924.g30113.t1"/>
    </source>
</evidence>
<dbReference type="WBParaSite" id="ACRNAN_scaffold924.g30113.t1">
    <property type="protein sequence ID" value="ACRNAN_scaffold924.g30113.t1"/>
    <property type="gene ID" value="ACRNAN_scaffold924.g30113"/>
</dbReference>
<sequence length="382" mass="45779">MDPNLDGAILHPEMMKEVFETALSFTKDLRLGLVNKLGYVEAQKAKAIFNFWDDNNVIVNKKYWMQNSWVLKDIIDDENSEEMEFPEELRFNKRSYERYYDTSSADEFVEFIQLLPPRQIPLSGQNVLTYLNYTDILGLPCGKDAVINVLKDEIKDKNRHIEFEDIANKAVLCHFDRLDGKCELFKEWLGYFLETTEFEPFYKYELWYKSHIYVGERLTYEWFSERKDFFKIATNIAKEMELDELMTQHHSLLDEIETFQYGEEHKAILGPLLDRINEFIESMDDEKWEEMPEKKKKELNKLLGERNVLRKVTQAKNGFEKFRETMIDYYMGGPEKRRFRKETEKWLTKQWVQVRFPSKSQKNCVVKISVPTMMQYLQLSLY</sequence>
<keyword evidence="1" id="KW-1185">Reference proteome</keyword>
<dbReference type="AlphaFoldDB" id="A0A914ELD5"/>
<dbReference type="Proteomes" id="UP000887540">
    <property type="component" value="Unplaced"/>
</dbReference>
<proteinExistence type="predicted"/>
<reference evidence="2" key="1">
    <citation type="submission" date="2022-11" db="UniProtKB">
        <authorList>
            <consortium name="WormBaseParasite"/>
        </authorList>
    </citation>
    <scope>IDENTIFICATION</scope>
</reference>